<dbReference type="STRING" id="1409788.NC99_37920"/>
<dbReference type="Pfam" id="PF02518">
    <property type="entry name" value="HATPase_c"/>
    <property type="match status" value="1"/>
</dbReference>
<dbReference type="Proteomes" id="UP000036958">
    <property type="component" value="Unassembled WGS sequence"/>
</dbReference>
<dbReference type="Pfam" id="PF13181">
    <property type="entry name" value="TPR_8"/>
    <property type="match status" value="1"/>
</dbReference>
<dbReference type="Gene3D" id="3.30.565.10">
    <property type="entry name" value="Histidine kinase-like ATPase, C-terminal domain"/>
    <property type="match status" value="1"/>
</dbReference>
<dbReference type="Gene3D" id="1.10.287.130">
    <property type="match status" value="1"/>
</dbReference>
<comment type="catalytic activity">
    <reaction evidence="1">
        <text>ATP + protein L-histidine = ADP + protein N-phospho-L-histidine.</text>
        <dbReference type="EC" id="2.7.13.3"/>
    </reaction>
</comment>
<comment type="subcellular location">
    <subcellularLocation>
        <location evidence="2">Cell membrane</location>
    </subcellularLocation>
</comment>
<dbReference type="PRINTS" id="PR00344">
    <property type="entry name" value="BCTRLSENSOR"/>
</dbReference>
<dbReference type="EC" id="2.7.13.3" evidence="3"/>
<accession>A0A0L8V4E9</accession>
<evidence type="ECO:0000256" key="13">
    <source>
        <dbReference type="SAM" id="Phobius"/>
    </source>
</evidence>
<protein>
    <recommendedName>
        <fullName evidence="3">histidine kinase</fullName>
        <ecNumber evidence="3">2.7.13.3</ecNumber>
    </recommendedName>
</protein>
<organism evidence="15 16">
    <name type="scientific">Sunxiuqinia dokdonensis</name>
    <dbReference type="NCBI Taxonomy" id="1409788"/>
    <lineage>
        <taxon>Bacteria</taxon>
        <taxon>Pseudomonadati</taxon>
        <taxon>Bacteroidota</taxon>
        <taxon>Bacteroidia</taxon>
        <taxon>Marinilabiliales</taxon>
        <taxon>Prolixibacteraceae</taxon>
        <taxon>Sunxiuqinia</taxon>
    </lineage>
</organism>
<dbReference type="Pfam" id="PF00512">
    <property type="entry name" value="HisKA"/>
    <property type="match status" value="1"/>
</dbReference>
<dbReference type="RefSeq" id="WP_053186734.1">
    <property type="nucleotide sequence ID" value="NZ_LGIA01000190.1"/>
</dbReference>
<dbReference type="InterPro" id="IPR011990">
    <property type="entry name" value="TPR-like_helical_dom_sf"/>
</dbReference>
<evidence type="ECO:0000256" key="11">
    <source>
        <dbReference type="ARBA" id="ARBA00023136"/>
    </source>
</evidence>
<dbReference type="InterPro" id="IPR004358">
    <property type="entry name" value="Sig_transdc_His_kin-like_C"/>
</dbReference>
<proteinExistence type="predicted"/>
<dbReference type="CDD" id="cd00082">
    <property type="entry name" value="HisKA"/>
    <property type="match status" value="1"/>
</dbReference>
<evidence type="ECO:0000256" key="12">
    <source>
        <dbReference type="PROSITE-ProRule" id="PRU00339"/>
    </source>
</evidence>
<dbReference type="PANTHER" id="PTHR43711">
    <property type="entry name" value="TWO-COMPONENT HISTIDINE KINASE"/>
    <property type="match status" value="1"/>
</dbReference>
<keyword evidence="11 13" id="KW-0472">Membrane</keyword>
<keyword evidence="6 15" id="KW-0808">Transferase</keyword>
<evidence type="ECO:0000259" key="14">
    <source>
        <dbReference type="PROSITE" id="PS50109"/>
    </source>
</evidence>
<dbReference type="InterPro" id="IPR005467">
    <property type="entry name" value="His_kinase_dom"/>
</dbReference>
<keyword evidence="16" id="KW-1185">Reference proteome</keyword>
<dbReference type="PROSITE" id="PS50109">
    <property type="entry name" value="HIS_KIN"/>
    <property type="match status" value="1"/>
</dbReference>
<dbReference type="InterPro" id="IPR003661">
    <property type="entry name" value="HisK_dim/P_dom"/>
</dbReference>
<dbReference type="SUPFAM" id="SSF55874">
    <property type="entry name" value="ATPase domain of HSP90 chaperone/DNA topoisomerase II/histidine kinase"/>
    <property type="match status" value="1"/>
</dbReference>
<evidence type="ECO:0000256" key="2">
    <source>
        <dbReference type="ARBA" id="ARBA00004236"/>
    </source>
</evidence>
<dbReference type="InterPro" id="IPR036890">
    <property type="entry name" value="HATPase_C_sf"/>
</dbReference>
<dbReference type="InterPro" id="IPR019734">
    <property type="entry name" value="TPR_rpt"/>
</dbReference>
<keyword evidence="13" id="KW-1133">Transmembrane helix</keyword>
<evidence type="ECO:0000256" key="8">
    <source>
        <dbReference type="ARBA" id="ARBA00022777"/>
    </source>
</evidence>
<dbReference type="Gene3D" id="1.25.40.10">
    <property type="entry name" value="Tetratricopeptide repeat domain"/>
    <property type="match status" value="2"/>
</dbReference>
<evidence type="ECO:0000256" key="5">
    <source>
        <dbReference type="ARBA" id="ARBA00022553"/>
    </source>
</evidence>
<reference evidence="16" key="1">
    <citation type="submission" date="2015-07" db="EMBL/GenBank/DDBJ databases">
        <title>Genome sequencing of Sunxiuqinia dokdonensis strain SK.</title>
        <authorList>
            <person name="Ahn S."/>
            <person name="Kim B.-C."/>
        </authorList>
    </citation>
    <scope>NUCLEOTIDE SEQUENCE [LARGE SCALE GENOMIC DNA]</scope>
    <source>
        <strain evidence="16">SK</strain>
    </source>
</reference>
<keyword evidence="9" id="KW-0067">ATP-binding</keyword>
<evidence type="ECO:0000313" key="16">
    <source>
        <dbReference type="Proteomes" id="UP000036958"/>
    </source>
</evidence>
<gene>
    <name evidence="15" type="ORF">NC99_37920</name>
</gene>
<dbReference type="GO" id="GO:0005524">
    <property type="term" value="F:ATP binding"/>
    <property type="evidence" value="ECO:0007669"/>
    <property type="project" value="UniProtKB-KW"/>
</dbReference>
<dbReference type="AlphaFoldDB" id="A0A0L8V4E9"/>
<dbReference type="InterPro" id="IPR003594">
    <property type="entry name" value="HATPase_dom"/>
</dbReference>
<dbReference type="FunFam" id="3.30.565.10:FF:000023">
    <property type="entry name" value="PAS domain-containing sensor histidine kinase"/>
    <property type="match status" value="1"/>
</dbReference>
<name>A0A0L8V4E9_9BACT</name>
<dbReference type="GO" id="GO:0000155">
    <property type="term" value="F:phosphorelay sensor kinase activity"/>
    <property type="evidence" value="ECO:0007669"/>
    <property type="project" value="InterPro"/>
</dbReference>
<evidence type="ECO:0000256" key="3">
    <source>
        <dbReference type="ARBA" id="ARBA00012438"/>
    </source>
</evidence>
<keyword evidence="5" id="KW-0597">Phosphoprotein</keyword>
<keyword evidence="4" id="KW-1003">Cell membrane</keyword>
<dbReference type="OrthoDB" id="1116352at2"/>
<evidence type="ECO:0000256" key="1">
    <source>
        <dbReference type="ARBA" id="ARBA00000085"/>
    </source>
</evidence>
<dbReference type="PROSITE" id="PS50005">
    <property type="entry name" value="TPR"/>
    <property type="match status" value="1"/>
</dbReference>
<evidence type="ECO:0000256" key="9">
    <source>
        <dbReference type="ARBA" id="ARBA00022840"/>
    </source>
</evidence>
<dbReference type="SMART" id="SM00028">
    <property type="entry name" value="TPR"/>
    <property type="match status" value="6"/>
</dbReference>
<evidence type="ECO:0000256" key="7">
    <source>
        <dbReference type="ARBA" id="ARBA00022741"/>
    </source>
</evidence>
<evidence type="ECO:0000256" key="10">
    <source>
        <dbReference type="ARBA" id="ARBA00023012"/>
    </source>
</evidence>
<dbReference type="PANTHER" id="PTHR43711:SF31">
    <property type="entry name" value="HISTIDINE KINASE"/>
    <property type="match status" value="1"/>
</dbReference>
<dbReference type="GO" id="GO:0005886">
    <property type="term" value="C:plasma membrane"/>
    <property type="evidence" value="ECO:0007669"/>
    <property type="project" value="UniProtKB-SubCell"/>
</dbReference>
<keyword evidence="7" id="KW-0547">Nucleotide-binding</keyword>
<dbReference type="InterPro" id="IPR050736">
    <property type="entry name" value="Sensor_HK_Regulatory"/>
</dbReference>
<dbReference type="EMBL" id="LGIA01000190">
    <property type="protein sequence ID" value="KOH43365.1"/>
    <property type="molecule type" value="Genomic_DNA"/>
</dbReference>
<evidence type="ECO:0000256" key="4">
    <source>
        <dbReference type="ARBA" id="ARBA00022475"/>
    </source>
</evidence>
<dbReference type="SUPFAM" id="SSF48452">
    <property type="entry name" value="TPR-like"/>
    <property type="match status" value="2"/>
</dbReference>
<feature type="transmembrane region" description="Helical" evidence="13">
    <location>
        <begin position="398"/>
        <end position="418"/>
    </location>
</feature>
<feature type="domain" description="Histidine kinase" evidence="14">
    <location>
        <begin position="451"/>
        <end position="669"/>
    </location>
</feature>
<evidence type="ECO:0000256" key="6">
    <source>
        <dbReference type="ARBA" id="ARBA00022679"/>
    </source>
</evidence>
<keyword evidence="10" id="KW-0902">Two-component regulatory system</keyword>
<feature type="repeat" description="TPR" evidence="12">
    <location>
        <begin position="200"/>
        <end position="233"/>
    </location>
</feature>
<dbReference type="InterPro" id="IPR036097">
    <property type="entry name" value="HisK_dim/P_sf"/>
</dbReference>
<dbReference type="SMART" id="SM00387">
    <property type="entry name" value="HATPase_c"/>
    <property type="match status" value="1"/>
</dbReference>
<dbReference type="Pfam" id="PF13424">
    <property type="entry name" value="TPR_12"/>
    <property type="match status" value="1"/>
</dbReference>
<dbReference type="SUPFAM" id="SSF47384">
    <property type="entry name" value="Homodimeric domain of signal transducing histidine kinase"/>
    <property type="match status" value="1"/>
</dbReference>
<comment type="caution">
    <text evidence="15">The sequence shown here is derived from an EMBL/GenBank/DDBJ whole genome shotgun (WGS) entry which is preliminary data.</text>
</comment>
<keyword evidence="13" id="KW-0812">Transmembrane</keyword>
<keyword evidence="12" id="KW-0802">TPR repeat</keyword>
<sequence length="675" mass="76069">MARRVNKLVFIGITVLISVLGGTCQPIEKDSIQQLLASTSDDSAKTKILLQLARSSNNKQKTLQYYAEALQYENNKLRTAEITDTLGLFNLQLGNYQEAMTYFKQAKLLFYELQDSLWMGKIHNNIAVVHWGLGNSIEALSNYQKALSIRQAIKDHAGICKVMNNIGLVYQDLGLYEDALDWHQKALAIALAINDSYAIAYSYSNIGQYYEYHNRLDEALKTYVKGFNALPEANTKNRFDSFLSSNIGSVYEKMNQPDSALFHYHNAATYGNRISNSNRIAIAQHHLGKIHLKLDQLDSAKYYINSSMQLSRSKNYPPLIRDNLFTLSEIEEREGRISSAMNYYKQASTLKDSLFSTENIEKLNDLQIKFFTGQQEQENQLLRKNNEIQRITIKQQKMVSHILITGGLLILLVLFIVIRSHISLKKLSQRLEESERALLKVNADKDKFFTIIAHDLKSPFSGFLGTTDLLVDDFDQLPTDSVKRLLAALKDSSSNLYALLESLLQWAQVQTGSMHYQFGECDVHQIATSVTNLLVANAKQKQITLIQTIQSNTLVYADEKSVATILRNLISNAIKYTKSGDQVLVEAVRKGSVIEISVSDNGIGMNAETCEKLFDITKKTSQQGTKNESGTGLGLILCKEFVEKNKGQIWVESEVGKGSKFTFSLPVPIEKQIQQ</sequence>
<keyword evidence="8 15" id="KW-0418">Kinase</keyword>
<evidence type="ECO:0000313" key="15">
    <source>
        <dbReference type="EMBL" id="KOH43365.1"/>
    </source>
</evidence>
<dbReference type="SMART" id="SM00388">
    <property type="entry name" value="HisKA"/>
    <property type="match status" value="1"/>
</dbReference>